<evidence type="ECO:0000313" key="1">
    <source>
        <dbReference type="EMBL" id="OLV17648.1"/>
    </source>
</evidence>
<evidence type="ECO:0000313" key="2">
    <source>
        <dbReference type="Proteomes" id="UP000186607"/>
    </source>
</evidence>
<protein>
    <submittedName>
        <fullName evidence="1">Uncharacterized protein</fullName>
    </submittedName>
</protein>
<gene>
    <name evidence="1" type="ORF">BOO71_0008464</name>
</gene>
<keyword evidence="2" id="KW-1185">Reference proteome</keyword>
<sequence>MNTVVIGGVTYVKLAELKTALTAQGGANAKASVSGCINEWLFNGIWRMRVTKVQPFVDRSNSAGWGVTVEIKNGTNQTLKLDDAGVIYDGAITLSFPDGNSWAKMDGRSAWQDKTYAAMPQGSGTVYEFQLFPESGMDKAAVAAYAPQKFLLDVAKQKDDYVKASFSVPDPSFRVDLTCKK</sequence>
<dbReference type="Proteomes" id="UP000186607">
    <property type="component" value="Unassembled WGS sequence"/>
</dbReference>
<dbReference type="EMBL" id="MSTI01000093">
    <property type="protein sequence ID" value="OLV17648.1"/>
    <property type="molecule type" value="Genomic_DNA"/>
</dbReference>
<reference evidence="1 2" key="1">
    <citation type="submission" date="2017-01" db="EMBL/GenBank/DDBJ databases">
        <title>Genome Analysis of Deinococcus marmoris KOPRI26562.</title>
        <authorList>
            <person name="Kim J.H."/>
            <person name="Oh H.-M."/>
        </authorList>
    </citation>
    <scope>NUCLEOTIDE SEQUENCE [LARGE SCALE GENOMIC DNA]</scope>
    <source>
        <strain evidence="1 2">KOPRI26562</strain>
    </source>
</reference>
<dbReference type="STRING" id="249408.BOO71_0008464"/>
<name>A0A1U7NXJ0_9DEIO</name>
<dbReference type="AlphaFoldDB" id="A0A1U7NXJ0"/>
<comment type="caution">
    <text evidence="1">The sequence shown here is derived from an EMBL/GenBank/DDBJ whole genome shotgun (WGS) entry which is preliminary data.</text>
</comment>
<organism evidence="1 2">
    <name type="scientific">Deinococcus marmoris</name>
    <dbReference type="NCBI Taxonomy" id="249408"/>
    <lineage>
        <taxon>Bacteria</taxon>
        <taxon>Thermotogati</taxon>
        <taxon>Deinococcota</taxon>
        <taxon>Deinococci</taxon>
        <taxon>Deinococcales</taxon>
        <taxon>Deinococcaceae</taxon>
        <taxon>Deinococcus</taxon>
    </lineage>
</organism>
<accession>A0A1U7NXJ0</accession>
<proteinExistence type="predicted"/>